<dbReference type="Proteomes" id="UP001176021">
    <property type="component" value="Unassembled WGS sequence"/>
</dbReference>
<dbReference type="InterPro" id="IPR038454">
    <property type="entry name" value="DnaA_N_sf"/>
</dbReference>
<dbReference type="Pfam" id="PF11638">
    <property type="entry name" value="DnaA_N"/>
    <property type="match status" value="1"/>
</dbReference>
<gene>
    <name evidence="3" type="ORF">M8H41_11675</name>
</gene>
<sequence length="264" mass="30538">MDTDKPTHPEKPPKIINCLFVLMNLSNGWIYKKATELAEETMLSLKETAMRTHISYLVDQGWLSRRRNPDEKWDKTFQYRVNLIKIQVDLFKLGYVLEGYKHPFSSAEILRILSVENLEKSEPPNSTHRTSENELRETKNEDRTADIEVGSSENDLRSTEKRGAIPETITKITSETTSEINDPIIDTWAKTLDNIRESVNEQVYNTWFAKTTARIEGNTLMIVAPYSFNKEWLESRYLDLIKDTLALFDSGIIEFKIIALEDKG</sequence>
<evidence type="ECO:0000256" key="1">
    <source>
        <dbReference type="SAM" id="MobiDB-lite"/>
    </source>
</evidence>
<keyword evidence="4" id="KW-1185">Reference proteome</keyword>
<accession>A0ABT8QQA1</accession>
<reference evidence="3" key="1">
    <citation type="submission" date="2022-05" db="EMBL/GenBank/DDBJ databases">
        <title>Expanded diversity of anoxic marine methylotrophy in a Black Sea sulfate reducing microorganism.</title>
        <authorList>
            <person name="Fischer P.Q."/>
            <person name="Stams A.J.M."/>
            <person name="Villanueva L."/>
            <person name="Sousa D.Z."/>
        </authorList>
    </citation>
    <scope>NUCLEOTIDE SEQUENCE</scope>
    <source>
        <strain evidence="3">P130</strain>
    </source>
</reference>
<dbReference type="RefSeq" id="WP_302048853.1">
    <property type="nucleotide sequence ID" value="NZ_JAMJEV010000008.1"/>
</dbReference>
<dbReference type="InterPro" id="IPR024633">
    <property type="entry name" value="DnaA_N_dom"/>
</dbReference>
<feature type="region of interest" description="Disordered" evidence="1">
    <location>
        <begin position="120"/>
        <end position="163"/>
    </location>
</feature>
<dbReference type="Gene3D" id="3.30.300.180">
    <property type="match status" value="1"/>
</dbReference>
<feature type="compositionally biased region" description="Basic and acidic residues" evidence="1">
    <location>
        <begin position="154"/>
        <end position="163"/>
    </location>
</feature>
<proteinExistence type="predicted"/>
<comment type="caution">
    <text evidence="3">The sequence shown here is derived from an EMBL/GenBank/DDBJ whole genome shotgun (WGS) entry which is preliminary data.</text>
</comment>
<evidence type="ECO:0000313" key="4">
    <source>
        <dbReference type="Proteomes" id="UP001176021"/>
    </source>
</evidence>
<feature type="domain" description="DnaA N-terminal" evidence="2">
    <location>
        <begin position="187"/>
        <end position="245"/>
    </location>
</feature>
<dbReference type="EMBL" id="JAMJEV010000008">
    <property type="protein sequence ID" value="MDO0823511.1"/>
    <property type="molecule type" value="Genomic_DNA"/>
</dbReference>
<evidence type="ECO:0000259" key="2">
    <source>
        <dbReference type="Pfam" id="PF11638"/>
    </source>
</evidence>
<protein>
    <recommendedName>
        <fullName evidence="2">DnaA N-terminal domain-containing protein</fullName>
    </recommendedName>
</protein>
<name>A0ABT8QQA1_9FIRM</name>
<feature type="compositionally biased region" description="Basic and acidic residues" evidence="1">
    <location>
        <begin position="129"/>
        <end position="146"/>
    </location>
</feature>
<organism evidence="3 4">
    <name type="scientific">Desulfosporosinus nitroreducens</name>
    <dbReference type="NCBI Taxonomy" id="2018668"/>
    <lineage>
        <taxon>Bacteria</taxon>
        <taxon>Bacillati</taxon>
        <taxon>Bacillota</taxon>
        <taxon>Clostridia</taxon>
        <taxon>Eubacteriales</taxon>
        <taxon>Desulfitobacteriaceae</taxon>
        <taxon>Desulfosporosinus</taxon>
    </lineage>
</organism>
<evidence type="ECO:0000313" key="3">
    <source>
        <dbReference type="EMBL" id="MDO0823511.1"/>
    </source>
</evidence>